<protein>
    <submittedName>
        <fullName evidence="1">Uncharacterized protein</fullName>
    </submittedName>
</protein>
<dbReference type="Proteomes" id="UP000002754">
    <property type="component" value="Unassembled WGS sequence"/>
</dbReference>
<dbReference type="AlphaFoldDB" id="A0A094WLF2"/>
<dbReference type="EMBL" id="ALPT02000023">
    <property type="protein sequence ID" value="KGA97691.1"/>
    <property type="molecule type" value="Genomic_DNA"/>
</dbReference>
<evidence type="ECO:0000313" key="3">
    <source>
        <dbReference type="Proteomes" id="UP000002754"/>
    </source>
</evidence>
<comment type="caution">
    <text evidence="1">The sequence shown here is derived from an EMBL/GenBank/DDBJ whole genome shotgun (WGS) entry which is preliminary data.</text>
</comment>
<evidence type="ECO:0000313" key="2">
    <source>
        <dbReference type="EMBL" id="THG91277.1"/>
    </source>
</evidence>
<keyword evidence="3" id="KW-1185">Reference proteome</keyword>
<gene>
    <name evidence="2" type="ORF">AJ85_06000</name>
    <name evidence="1" type="ORF">BALCAV_0208635</name>
</gene>
<reference evidence="2 4" key="2">
    <citation type="submission" date="2014-01" db="EMBL/GenBank/DDBJ databases">
        <title>Draft genome sequencing of Bacillus alcalophilus CGMCC 1.3604.</title>
        <authorList>
            <person name="Yang J."/>
            <person name="Diao L."/>
            <person name="Yang S."/>
        </authorList>
    </citation>
    <scope>NUCLEOTIDE SEQUENCE [LARGE SCALE GENOMIC DNA]</scope>
    <source>
        <strain evidence="2 4">CGMCC 1.3604</strain>
    </source>
</reference>
<dbReference type="eggNOG" id="ENOG502ZTN7">
    <property type="taxonomic scope" value="Bacteria"/>
</dbReference>
<evidence type="ECO:0000313" key="1">
    <source>
        <dbReference type="EMBL" id="KGA97691.1"/>
    </source>
</evidence>
<evidence type="ECO:0000313" key="4">
    <source>
        <dbReference type="Proteomes" id="UP000297014"/>
    </source>
</evidence>
<dbReference type="RefSeq" id="WP_003324357.1">
    <property type="nucleotide sequence ID" value="NZ_ALPT02000023.1"/>
</dbReference>
<accession>A0A094WLF2</accession>
<sequence length="111" mass="13202">MEKQKYYINLNPISMDDISPTKIGDGQLIEYEIEATETEKKDLANLLHEVQKHDLELSNLFSFEHFDQSKTDIDQEEYQKGMDDVYEALYRLGTPETKRIIEEIHLRNREH</sequence>
<dbReference type="Proteomes" id="UP000297014">
    <property type="component" value="Unassembled WGS sequence"/>
</dbReference>
<dbReference type="EMBL" id="JALP01000079">
    <property type="protein sequence ID" value="THG91277.1"/>
    <property type="molecule type" value="Genomic_DNA"/>
</dbReference>
<name>A0A094WLF2_ALKAL</name>
<organism evidence="1 3">
    <name type="scientific">Alkalihalobacillus alcalophilus ATCC 27647 = CGMCC 1.3604</name>
    <dbReference type="NCBI Taxonomy" id="1218173"/>
    <lineage>
        <taxon>Bacteria</taxon>
        <taxon>Bacillati</taxon>
        <taxon>Bacillota</taxon>
        <taxon>Bacilli</taxon>
        <taxon>Bacillales</taxon>
        <taxon>Bacillaceae</taxon>
        <taxon>Alkalihalobacillus</taxon>
    </lineage>
</organism>
<reference evidence="1 3" key="1">
    <citation type="journal article" date="2014" name="Genome Announc.">
        <title>Draft Genome Sequence of Bacillus alcalophilus AV1934, a Classic Alkaliphile Isolated from Human Feces in 1934.</title>
        <authorList>
            <person name="Attie O."/>
            <person name="Jayaprakash A."/>
            <person name="Shah H."/>
            <person name="Paulsen I.T."/>
            <person name="Morino M."/>
            <person name="Takahashi Y."/>
            <person name="Narumi I."/>
            <person name="Sachidanandam R."/>
            <person name="Satoh K."/>
            <person name="Ito M."/>
            <person name="Krulwich T.A."/>
        </authorList>
    </citation>
    <scope>NUCLEOTIDE SEQUENCE [LARGE SCALE GENOMIC DNA]</scope>
    <source>
        <strain evidence="1 3">AV1934</strain>
    </source>
</reference>
<dbReference type="OrthoDB" id="2706506at2"/>
<proteinExistence type="predicted"/>